<dbReference type="Pfam" id="PF01553">
    <property type="entry name" value="Acyltransferase"/>
    <property type="match status" value="1"/>
</dbReference>
<evidence type="ECO:0000256" key="4">
    <source>
        <dbReference type="RuleBase" id="RU361267"/>
    </source>
</evidence>
<comment type="caution">
    <text evidence="6">The sequence shown here is derived from an EMBL/GenBank/DDBJ whole genome shotgun (WGS) entry which is preliminary data.</text>
</comment>
<dbReference type="AlphaFoldDB" id="U5D8T7"/>
<comment type="similarity">
    <text evidence="1 4">Belongs to the 1-acyl-sn-glycerol-3-phosphate acyltransferase family.</text>
</comment>
<evidence type="ECO:0000259" key="5">
    <source>
        <dbReference type="SMART" id="SM00563"/>
    </source>
</evidence>
<dbReference type="InterPro" id="IPR002123">
    <property type="entry name" value="Plipid/glycerol_acylTrfase"/>
</dbReference>
<dbReference type="SUPFAM" id="SSF69593">
    <property type="entry name" value="Glycerol-3-phosphate (1)-acyltransferase"/>
    <property type="match status" value="1"/>
</dbReference>
<dbReference type="GO" id="GO:0003841">
    <property type="term" value="F:1-acylglycerol-3-phosphate O-acyltransferase activity"/>
    <property type="evidence" value="ECO:0007669"/>
    <property type="project" value="UniProtKB-UniRule"/>
</dbReference>
<keyword evidence="4" id="KW-0443">Lipid metabolism</keyword>
<dbReference type="GO" id="GO:0006654">
    <property type="term" value="P:phosphatidic acid biosynthetic process"/>
    <property type="evidence" value="ECO:0007669"/>
    <property type="project" value="TreeGrafter"/>
</dbReference>
<dbReference type="SMART" id="SM00563">
    <property type="entry name" value="PlsC"/>
    <property type="match status" value="1"/>
</dbReference>
<dbReference type="EC" id="2.3.1.51" evidence="4"/>
<keyword evidence="4" id="KW-1208">Phospholipid metabolism</keyword>
<dbReference type="NCBIfam" id="TIGR00530">
    <property type="entry name" value="AGP_acyltrn"/>
    <property type="match status" value="1"/>
</dbReference>
<protein>
    <recommendedName>
        <fullName evidence="4">1-acyl-sn-glycerol-3-phosphate acyltransferase</fullName>
        <ecNumber evidence="4">2.3.1.51</ecNumber>
    </recommendedName>
</protein>
<dbReference type="PANTHER" id="PTHR10434">
    <property type="entry name" value="1-ACYL-SN-GLYCEROL-3-PHOSPHATE ACYLTRANSFERASE"/>
    <property type="match status" value="1"/>
</dbReference>
<name>U5D8T7_9CHRO</name>
<feature type="domain" description="Phospholipid/glycerol acyltransferase" evidence="5">
    <location>
        <begin position="62"/>
        <end position="174"/>
    </location>
</feature>
<dbReference type="InterPro" id="IPR004552">
    <property type="entry name" value="AGP_acyltrans"/>
</dbReference>
<dbReference type="eggNOG" id="COG0204">
    <property type="taxonomic scope" value="Bacteria"/>
</dbReference>
<evidence type="ECO:0000256" key="3">
    <source>
        <dbReference type="ARBA" id="ARBA00023315"/>
    </source>
</evidence>
<dbReference type="STRING" id="582515.KR51_00024320"/>
<dbReference type="EMBL" id="ASSJ01000058">
    <property type="protein sequence ID" value="ERN41013.1"/>
    <property type="molecule type" value="Genomic_DNA"/>
</dbReference>
<gene>
    <name evidence="6" type="ORF">KR51_00024320</name>
</gene>
<evidence type="ECO:0000256" key="2">
    <source>
        <dbReference type="ARBA" id="ARBA00022679"/>
    </source>
</evidence>
<comment type="domain">
    <text evidence="4">The HXXXXD motif is essential for acyltransferase activity and may constitute the binding site for the phosphate moiety of the glycerol-3-phosphate.</text>
</comment>
<sequence length="227" mass="24562">MTESSTEPTDSAASTSAQRDREAAVSLALYHLFKWSFVAPLLHLYCRGRIYGAEHVPTSGPLVVVSNHASNIDPMFVSCSVGRPVAFMAKAELFRIPVLKQAIALYGAYPVKRGTGDLSAVRSAIDALENGWAAGIFLEGTRRKDGRIPHPKLGAARIAAKLQVPLLPLSLWGTNKIFTTNGSFPPEPVTIRIGEPVAPPKTSDRAELRAVTDRCVAVIHEMHELGR</sequence>
<keyword evidence="4" id="KW-0594">Phospholipid biosynthesis</keyword>
<dbReference type="CDD" id="cd07989">
    <property type="entry name" value="LPLAT_AGPAT-like"/>
    <property type="match status" value="1"/>
</dbReference>
<keyword evidence="3 4" id="KW-0012">Acyltransferase</keyword>
<keyword evidence="4" id="KW-0444">Lipid biosynthesis</keyword>
<reference evidence="6 7" key="1">
    <citation type="submission" date="2013-05" db="EMBL/GenBank/DDBJ databases">
        <title>Draft genome sequence of Rubidibacter lacunae KORDI 51-2.</title>
        <authorList>
            <person name="Choi D.H."/>
            <person name="Noh J.H."/>
            <person name="Kwon K.-K."/>
            <person name="Lee J.-H."/>
            <person name="Ryu J.-Y."/>
        </authorList>
    </citation>
    <scope>NUCLEOTIDE SEQUENCE [LARGE SCALE GENOMIC DNA]</scope>
    <source>
        <strain evidence="6 7">KORDI 51-2</strain>
    </source>
</reference>
<dbReference type="FunCoup" id="U5D8T7">
    <property type="interactions" value="253"/>
</dbReference>
<organism evidence="6 7">
    <name type="scientific">Rubidibacter lacunae KORDI 51-2</name>
    <dbReference type="NCBI Taxonomy" id="582515"/>
    <lineage>
        <taxon>Bacteria</taxon>
        <taxon>Bacillati</taxon>
        <taxon>Cyanobacteriota</taxon>
        <taxon>Cyanophyceae</taxon>
        <taxon>Oscillatoriophycideae</taxon>
        <taxon>Chroococcales</taxon>
        <taxon>Aphanothecaceae</taxon>
        <taxon>Rubidibacter</taxon>
    </lineage>
</organism>
<proteinExistence type="inferred from homology"/>
<dbReference type="RefSeq" id="WP_022607665.1">
    <property type="nucleotide sequence ID" value="NZ_ASSJ01000058.1"/>
</dbReference>
<dbReference type="GO" id="GO:0016020">
    <property type="term" value="C:membrane"/>
    <property type="evidence" value="ECO:0007669"/>
    <property type="project" value="InterPro"/>
</dbReference>
<accession>U5D8T7</accession>
<evidence type="ECO:0000256" key="1">
    <source>
        <dbReference type="ARBA" id="ARBA00008655"/>
    </source>
</evidence>
<keyword evidence="2 4" id="KW-0808">Transferase</keyword>
<evidence type="ECO:0000313" key="6">
    <source>
        <dbReference type="EMBL" id="ERN41013.1"/>
    </source>
</evidence>
<comment type="catalytic activity">
    <reaction evidence="4">
        <text>a 1-acyl-sn-glycero-3-phosphate + an acyl-CoA = a 1,2-diacyl-sn-glycero-3-phosphate + CoA</text>
        <dbReference type="Rhea" id="RHEA:19709"/>
        <dbReference type="ChEBI" id="CHEBI:57287"/>
        <dbReference type="ChEBI" id="CHEBI:57970"/>
        <dbReference type="ChEBI" id="CHEBI:58342"/>
        <dbReference type="ChEBI" id="CHEBI:58608"/>
        <dbReference type="EC" id="2.3.1.51"/>
    </reaction>
</comment>
<dbReference type="Proteomes" id="UP000016960">
    <property type="component" value="Unassembled WGS sequence"/>
</dbReference>
<keyword evidence="7" id="KW-1185">Reference proteome</keyword>
<evidence type="ECO:0000313" key="7">
    <source>
        <dbReference type="Proteomes" id="UP000016960"/>
    </source>
</evidence>
<dbReference type="PATRIC" id="fig|582515.4.peg.2744"/>
<dbReference type="InParanoid" id="U5D8T7"/>
<dbReference type="PANTHER" id="PTHR10434:SF11">
    <property type="entry name" value="1-ACYL-SN-GLYCEROL-3-PHOSPHATE ACYLTRANSFERASE"/>
    <property type="match status" value="1"/>
</dbReference>
<dbReference type="OrthoDB" id="9803035at2"/>